<evidence type="ECO:0000256" key="3">
    <source>
        <dbReference type="ARBA" id="ARBA00006577"/>
    </source>
</evidence>
<comment type="subcellular location">
    <subcellularLocation>
        <location evidence="2">Cytoplasm</location>
    </subcellularLocation>
</comment>
<comment type="catalytic activity">
    <reaction evidence="1">
        <text>[protein]-peptidylproline (omega=180) = [protein]-peptidylproline (omega=0)</text>
        <dbReference type="Rhea" id="RHEA:16237"/>
        <dbReference type="Rhea" id="RHEA-COMP:10747"/>
        <dbReference type="Rhea" id="RHEA-COMP:10748"/>
        <dbReference type="ChEBI" id="CHEBI:83833"/>
        <dbReference type="ChEBI" id="CHEBI:83834"/>
        <dbReference type="EC" id="5.2.1.8"/>
    </reaction>
</comment>
<dbReference type="EC" id="5.2.1.8" evidence="4"/>
<keyword evidence="7" id="KW-0143">Chaperone</keyword>
<gene>
    <name evidence="9" type="ORF">SAMN02746041_01922</name>
</gene>
<evidence type="ECO:0000256" key="5">
    <source>
        <dbReference type="ARBA" id="ARBA00022490"/>
    </source>
</evidence>
<keyword evidence="6" id="KW-0697">Rotamase</keyword>
<dbReference type="STRING" id="1121390.SAMN02746041_01922"/>
<organism evidence="9 10">
    <name type="scientific">Desulfacinum hydrothermale DSM 13146</name>
    <dbReference type="NCBI Taxonomy" id="1121390"/>
    <lineage>
        <taxon>Bacteria</taxon>
        <taxon>Pseudomonadati</taxon>
        <taxon>Thermodesulfobacteriota</taxon>
        <taxon>Syntrophobacteria</taxon>
        <taxon>Syntrophobacterales</taxon>
        <taxon>Syntrophobacteraceae</taxon>
        <taxon>Desulfacinum</taxon>
    </lineage>
</organism>
<evidence type="ECO:0000256" key="8">
    <source>
        <dbReference type="ARBA" id="ARBA00023235"/>
    </source>
</evidence>
<comment type="similarity">
    <text evidence="3">Belongs to the FKBP-type PPIase family.</text>
</comment>
<dbReference type="GO" id="GO:0005737">
    <property type="term" value="C:cytoplasm"/>
    <property type="evidence" value="ECO:0007669"/>
    <property type="project" value="UniProtKB-SubCell"/>
</dbReference>
<dbReference type="RefSeq" id="WP_084057654.1">
    <property type="nucleotide sequence ID" value="NZ_FWXF01000009.1"/>
</dbReference>
<dbReference type="OrthoDB" id="9808891at2"/>
<keyword evidence="8 9" id="KW-0413">Isomerase</keyword>
<proteinExistence type="inferred from homology"/>
<reference evidence="9 10" key="1">
    <citation type="submission" date="2017-04" db="EMBL/GenBank/DDBJ databases">
        <authorList>
            <person name="Afonso C.L."/>
            <person name="Miller P.J."/>
            <person name="Scott M.A."/>
            <person name="Spackman E."/>
            <person name="Goraichik I."/>
            <person name="Dimitrov K.M."/>
            <person name="Suarez D.L."/>
            <person name="Swayne D.E."/>
        </authorList>
    </citation>
    <scope>NUCLEOTIDE SEQUENCE [LARGE SCALE GENOMIC DNA]</scope>
    <source>
        <strain evidence="9 10">DSM 13146</strain>
    </source>
</reference>
<dbReference type="EMBL" id="FWXF01000009">
    <property type="protein sequence ID" value="SMC24055.1"/>
    <property type="molecule type" value="Genomic_DNA"/>
</dbReference>
<evidence type="ECO:0000313" key="10">
    <source>
        <dbReference type="Proteomes" id="UP000192783"/>
    </source>
</evidence>
<evidence type="ECO:0000256" key="4">
    <source>
        <dbReference type="ARBA" id="ARBA00013194"/>
    </source>
</evidence>
<dbReference type="PANTHER" id="PTHR47861:SF3">
    <property type="entry name" value="FKBP-TYPE PEPTIDYL-PROLYL CIS-TRANS ISOMERASE SLYD"/>
    <property type="match status" value="1"/>
</dbReference>
<evidence type="ECO:0000256" key="6">
    <source>
        <dbReference type="ARBA" id="ARBA00023110"/>
    </source>
</evidence>
<name>A0A1W1XJB3_9BACT</name>
<keyword evidence="10" id="KW-1185">Reference proteome</keyword>
<evidence type="ECO:0000256" key="1">
    <source>
        <dbReference type="ARBA" id="ARBA00000971"/>
    </source>
</evidence>
<evidence type="ECO:0000313" key="9">
    <source>
        <dbReference type="EMBL" id="SMC24055.1"/>
    </source>
</evidence>
<protein>
    <recommendedName>
        <fullName evidence="4">peptidylprolyl isomerase</fullName>
        <ecNumber evidence="4">5.2.1.8</ecNumber>
    </recommendedName>
</protein>
<dbReference type="GO" id="GO:0003755">
    <property type="term" value="F:peptidyl-prolyl cis-trans isomerase activity"/>
    <property type="evidence" value="ECO:0007669"/>
    <property type="project" value="UniProtKB-KW"/>
</dbReference>
<dbReference type="PANTHER" id="PTHR47861">
    <property type="entry name" value="FKBP-TYPE PEPTIDYL-PROLYL CIS-TRANS ISOMERASE SLYD"/>
    <property type="match status" value="1"/>
</dbReference>
<dbReference type="SUPFAM" id="SSF54534">
    <property type="entry name" value="FKBP-like"/>
    <property type="match status" value="1"/>
</dbReference>
<dbReference type="Gene3D" id="3.10.50.40">
    <property type="match status" value="1"/>
</dbReference>
<keyword evidence="5" id="KW-0963">Cytoplasm</keyword>
<accession>A0A1W1XJB3</accession>
<evidence type="ECO:0000256" key="7">
    <source>
        <dbReference type="ARBA" id="ARBA00023186"/>
    </source>
</evidence>
<evidence type="ECO:0000256" key="2">
    <source>
        <dbReference type="ARBA" id="ARBA00004496"/>
    </source>
</evidence>
<dbReference type="Proteomes" id="UP000192783">
    <property type="component" value="Unassembled WGS sequence"/>
</dbReference>
<sequence length="158" mass="17881">MKIQPNTMVTLRYTLEPVDSQGFHYPRGPYKMEVIMGHDRLLPGLEEALMGVDEGATVEVVLEPGRFAGESEEESHVSRREVVEEGPVEVGDLRHTMDENRCLRPFRVLAVEGDRLRVSFAHPLAGRSFRFQVAVERVRWATLEEIKAAKSPVRGQGR</sequence>
<dbReference type="InterPro" id="IPR046357">
    <property type="entry name" value="PPIase_dom_sf"/>
</dbReference>
<dbReference type="AlphaFoldDB" id="A0A1W1XJB3"/>